<evidence type="ECO:0000313" key="1">
    <source>
        <dbReference type="EMBL" id="GEM16641.1"/>
    </source>
</evidence>
<sequence>MSFRKKVVYVYSDIELVFWKFFPCSRHHTDITFRPKRLKISPSINILLSPIAPLSRTENTPEKSA</sequence>
<proteinExistence type="predicted"/>
<name>A0A829WV90_GLUOY</name>
<dbReference type="EMBL" id="BARJ01000006">
    <property type="protein sequence ID" value="GEM16641.1"/>
    <property type="molecule type" value="Genomic_DNA"/>
</dbReference>
<reference evidence="1 2" key="1">
    <citation type="submission" date="2013-04" db="EMBL/GenBank/DDBJ databases">
        <title>Gluconobacter oxydans NBRC 3293 whole genome sequence.</title>
        <authorList>
            <person name="Matsutani M."/>
            <person name="Yakushi T."/>
            <person name="Matsushita K."/>
        </authorList>
    </citation>
    <scope>NUCLEOTIDE SEQUENCE [LARGE SCALE GENOMIC DNA]</scope>
    <source>
        <strain evidence="1 2">NBRC 3293</strain>
    </source>
</reference>
<gene>
    <name evidence="1" type="ORF">NBRC3293_1138</name>
</gene>
<protein>
    <submittedName>
        <fullName evidence="1">Uncharacterized protein</fullName>
    </submittedName>
</protein>
<dbReference type="Proteomes" id="UP000484858">
    <property type="component" value="Unassembled WGS sequence"/>
</dbReference>
<evidence type="ECO:0000313" key="2">
    <source>
        <dbReference type="Proteomes" id="UP000484858"/>
    </source>
</evidence>
<accession>A0A829WV90</accession>
<organism evidence="1 2">
    <name type="scientific">Gluconobacter oxydans NBRC 3293</name>
    <dbReference type="NCBI Taxonomy" id="1315969"/>
    <lineage>
        <taxon>Bacteria</taxon>
        <taxon>Pseudomonadati</taxon>
        <taxon>Pseudomonadota</taxon>
        <taxon>Alphaproteobacteria</taxon>
        <taxon>Acetobacterales</taxon>
        <taxon>Acetobacteraceae</taxon>
        <taxon>Gluconobacter</taxon>
    </lineage>
</organism>
<comment type="caution">
    <text evidence="1">The sequence shown here is derived from an EMBL/GenBank/DDBJ whole genome shotgun (WGS) entry which is preliminary data.</text>
</comment>
<dbReference type="AlphaFoldDB" id="A0A829WV90"/>